<organism evidence="1 2">
    <name type="scientific">Russula earlei</name>
    <dbReference type="NCBI Taxonomy" id="71964"/>
    <lineage>
        <taxon>Eukaryota</taxon>
        <taxon>Fungi</taxon>
        <taxon>Dikarya</taxon>
        <taxon>Basidiomycota</taxon>
        <taxon>Agaricomycotina</taxon>
        <taxon>Agaricomycetes</taxon>
        <taxon>Russulales</taxon>
        <taxon>Russulaceae</taxon>
        <taxon>Russula</taxon>
    </lineage>
</organism>
<protein>
    <submittedName>
        <fullName evidence="1">Uncharacterized protein</fullName>
    </submittedName>
</protein>
<name>A0ACC0TV99_9AGAM</name>
<reference evidence="1" key="1">
    <citation type="submission" date="2021-03" db="EMBL/GenBank/DDBJ databases">
        <title>Evolutionary priming and transition to the ectomycorrhizal habit in an iconic lineage of mushroom-forming fungi: is preadaptation a requirement?</title>
        <authorList>
            <consortium name="DOE Joint Genome Institute"/>
            <person name="Looney B.P."/>
            <person name="Miyauchi S."/>
            <person name="Morin E."/>
            <person name="Drula E."/>
            <person name="Courty P.E."/>
            <person name="Chicoki N."/>
            <person name="Fauchery L."/>
            <person name="Kohler A."/>
            <person name="Kuo A."/>
            <person name="LaButti K."/>
            <person name="Pangilinan J."/>
            <person name="Lipzen A."/>
            <person name="Riley R."/>
            <person name="Andreopoulos W."/>
            <person name="He G."/>
            <person name="Johnson J."/>
            <person name="Barry K.W."/>
            <person name="Grigoriev I.V."/>
            <person name="Nagy L."/>
            <person name="Hibbett D."/>
            <person name="Henrissat B."/>
            <person name="Matheny P.B."/>
            <person name="Labbe J."/>
            <person name="Martin A.F."/>
        </authorList>
    </citation>
    <scope>NUCLEOTIDE SEQUENCE</scope>
    <source>
        <strain evidence="1">BPL698</strain>
    </source>
</reference>
<keyword evidence="2" id="KW-1185">Reference proteome</keyword>
<proteinExistence type="predicted"/>
<evidence type="ECO:0000313" key="2">
    <source>
        <dbReference type="Proteomes" id="UP001207468"/>
    </source>
</evidence>
<dbReference type="Proteomes" id="UP001207468">
    <property type="component" value="Unassembled WGS sequence"/>
</dbReference>
<accession>A0ACC0TV99</accession>
<gene>
    <name evidence="1" type="ORF">F5148DRAFT_1337177</name>
</gene>
<comment type="caution">
    <text evidence="1">The sequence shown here is derived from an EMBL/GenBank/DDBJ whole genome shotgun (WGS) entry which is preliminary data.</text>
</comment>
<evidence type="ECO:0000313" key="1">
    <source>
        <dbReference type="EMBL" id="KAI9450329.1"/>
    </source>
</evidence>
<dbReference type="EMBL" id="JAGFNK010000440">
    <property type="protein sequence ID" value="KAI9450329.1"/>
    <property type="molecule type" value="Genomic_DNA"/>
</dbReference>
<sequence length="805" mass="91750">MPAFSFAATITGVVKDAHGKPLPFSSILIKGTARGITANARGQYTLQVENGEYTLVAQHLGYKTVEQKADARKGNAEANFILEEQQYTLHDVVVKSGGEDPAYAIIRKAIKKRPDYINENKHFQCEVYLKGQLQLRDYPKKFLGETVDFEDGDTSKKKMLYLSESVARYSVEDNKRKVEVLSTKVSGSHNSYGFGNPQIISFYENIVPVGQGLNPRGFVSPIAANALNFYKYHFEGTFFENGKEISRIRVIPRRKYEPLFSGYINIIEDEWRIQGVQLTVVKEQQLQVLDTLTIEQLYVPLKNTWVIKQQVTYLAGSLLSFEFMGNFVQVYDKFELDPPFQKKFFNNTVIKYYDSSNKKSMAYWDSIRPVPLLPEEARDYQKKDSLEQVRKNPHYLDSLDRKRNKVTFAKLFFTGQDFGHEKNHTDLSITPLIGAFDSYNTVEGYVLSLSATYSKRYDNTRKGFSITPAVRYGFSNRHFNAWLNGQYTYGKKYFNNISVAGGKRVFQFNNDNPIEPLNNTLSTWLWQHNQMKIYEAWFGKLGYAKGLGDGFTMAASIQYQQRMPLENTVDSAHGKAYTPNYPVELTASNIPKHNAVMATLSLTWRPGSRYIEMPDRKISLGSKYPVLNASITKGIDNILGSDVDYTKWKFTISDGLNFKLGGRLSYRLEAGGFFNANKVFIPDYNHFLGDQTVIASQYLNSFQLLPYYQYSNTEKVYGAGHIEYHLNGLLSNKIPGFRRLNWFFVVGGNALYINSNNHYYEALFSIENILKVIRVDFIQGFRQSGGNVNGIRFSMPLIGSGGNAN</sequence>